<dbReference type="AlphaFoldDB" id="A0A1Q3BZ17"/>
<evidence type="ECO:0000256" key="1">
    <source>
        <dbReference type="ARBA" id="ARBA00022884"/>
    </source>
</evidence>
<feature type="domain" description="RRM" evidence="3">
    <location>
        <begin position="25"/>
        <end position="102"/>
    </location>
</feature>
<reference evidence="5" key="1">
    <citation type="submission" date="2016-04" db="EMBL/GenBank/DDBJ databases">
        <title>Cephalotus genome sequencing.</title>
        <authorList>
            <person name="Fukushima K."/>
            <person name="Hasebe M."/>
            <person name="Fang X."/>
        </authorList>
    </citation>
    <scope>NUCLEOTIDE SEQUENCE [LARGE SCALE GENOMIC DNA]</scope>
    <source>
        <strain evidence="5">cv. St1</strain>
    </source>
</reference>
<dbReference type="Pfam" id="PF00076">
    <property type="entry name" value="RRM_1"/>
    <property type="match status" value="1"/>
</dbReference>
<dbReference type="InterPro" id="IPR012677">
    <property type="entry name" value="Nucleotide-bd_a/b_plait_sf"/>
</dbReference>
<dbReference type="InterPro" id="IPR035979">
    <property type="entry name" value="RBD_domain_sf"/>
</dbReference>
<protein>
    <submittedName>
        <fullName evidence="4">RRM_1 domain-containing protein</fullName>
    </submittedName>
</protein>
<dbReference type="EMBL" id="BDDD01001092">
    <property type="protein sequence ID" value="GAV73250.1"/>
    <property type="molecule type" value="Genomic_DNA"/>
</dbReference>
<dbReference type="CDD" id="cd12384">
    <property type="entry name" value="RRM_RBM24_RBM38_like"/>
    <property type="match status" value="1"/>
</dbReference>
<dbReference type="Proteomes" id="UP000187406">
    <property type="component" value="Unassembled WGS sequence"/>
</dbReference>
<dbReference type="STRING" id="3775.A0A1Q3BZ17"/>
<evidence type="ECO:0000256" key="2">
    <source>
        <dbReference type="PROSITE-ProRule" id="PRU00176"/>
    </source>
</evidence>
<keyword evidence="1 2" id="KW-0694">RNA-binding</keyword>
<evidence type="ECO:0000313" key="4">
    <source>
        <dbReference type="EMBL" id="GAV73250.1"/>
    </source>
</evidence>
<evidence type="ECO:0000259" key="3">
    <source>
        <dbReference type="PROSITE" id="PS50102"/>
    </source>
</evidence>
<dbReference type="SMART" id="SM00360">
    <property type="entry name" value="RRM"/>
    <property type="match status" value="1"/>
</dbReference>
<dbReference type="InterPro" id="IPR000504">
    <property type="entry name" value="RRM_dom"/>
</dbReference>
<proteinExistence type="predicted"/>
<dbReference type="Gene3D" id="3.30.70.330">
    <property type="match status" value="1"/>
</dbReference>
<dbReference type="SUPFAM" id="SSF54928">
    <property type="entry name" value="RNA-binding domain, RBD"/>
    <property type="match status" value="1"/>
</dbReference>
<comment type="caution">
    <text evidence="4">The sequence shown here is derived from an EMBL/GenBank/DDBJ whole genome shotgun (WGS) entry which is preliminary data.</text>
</comment>
<sequence>MSQQRHNKMVSDQKICTEFGDKTYTKIFVGGLAWETRRETLKDYFEQFGEILEAVVINDKSTGRSKGYGFVTFKDANSAMRACQNPYPVIDGRRANCNLASHGAQKTHGIEKLRPPPPPPRARAPTTFLRQPIPQYAFPYSAFGYSAYPQDRDAMSYYYNVYGRQQFPSGYPALYLNYYPYSQDGRNSPNQYPNMIQQPYLHQQYRAFGFLAVPTSVSPSLAAVTGPATSTDASAVGVLGTASELQPVVISTTKATQSAISLPQ</sequence>
<dbReference type="PANTHER" id="PTHR11176">
    <property type="entry name" value="BOULE-RELATED"/>
    <property type="match status" value="1"/>
</dbReference>
<dbReference type="InParanoid" id="A0A1Q3BZ17"/>
<organism evidence="4 5">
    <name type="scientific">Cephalotus follicularis</name>
    <name type="common">Albany pitcher plant</name>
    <dbReference type="NCBI Taxonomy" id="3775"/>
    <lineage>
        <taxon>Eukaryota</taxon>
        <taxon>Viridiplantae</taxon>
        <taxon>Streptophyta</taxon>
        <taxon>Embryophyta</taxon>
        <taxon>Tracheophyta</taxon>
        <taxon>Spermatophyta</taxon>
        <taxon>Magnoliopsida</taxon>
        <taxon>eudicotyledons</taxon>
        <taxon>Gunneridae</taxon>
        <taxon>Pentapetalae</taxon>
        <taxon>rosids</taxon>
        <taxon>fabids</taxon>
        <taxon>Oxalidales</taxon>
        <taxon>Cephalotaceae</taxon>
        <taxon>Cephalotus</taxon>
    </lineage>
</organism>
<evidence type="ECO:0000313" key="5">
    <source>
        <dbReference type="Proteomes" id="UP000187406"/>
    </source>
</evidence>
<accession>A0A1Q3BZ17</accession>
<name>A0A1Q3BZ17_CEPFO</name>
<dbReference type="PROSITE" id="PS50102">
    <property type="entry name" value="RRM"/>
    <property type="match status" value="1"/>
</dbReference>
<dbReference type="OrthoDB" id="439808at2759"/>
<dbReference type="PANTHER" id="PTHR11176:SF49">
    <property type="entry name" value="RNA-BINDING PROTEIN ARP1 ISOFORM X1-RELATED"/>
    <property type="match status" value="1"/>
</dbReference>
<dbReference type="GO" id="GO:0003723">
    <property type="term" value="F:RNA binding"/>
    <property type="evidence" value="ECO:0007669"/>
    <property type="project" value="UniProtKB-UniRule"/>
</dbReference>
<gene>
    <name evidence="4" type="ORF">CFOL_v3_16736</name>
</gene>
<keyword evidence="5" id="KW-1185">Reference proteome</keyword>